<feature type="region of interest" description="Disordered" evidence="10">
    <location>
        <begin position="52"/>
        <end position="81"/>
    </location>
</feature>
<gene>
    <name evidence="13" type="ORF">WG66_10846</name>
</gene>
<evidence type="ECO:0000256" key="11">
    <source>
        <dbReference type="SAM" id="Phobius"/>
    </source>
</evidence>
<evidence type="ECO:0000256" key="5">
    <source>
        <dbReference type="ARBA" id="ARBA00022824"/>
    </source>
</evidence>
<feature type="transmembrane region" description="Helical" evidence="11">
    <location>
        <begin position="352"/>
        <end position="378"/>
    </location>
</feature>
<sequence length="461" mass="53808">MASKPSRRRAPSMTVLTNKIEYVPKTTGAFLGSSEPFVDQISSVPGRHDPAHHLTGPFLPQTPLGSSTPLRTRSPVNKTPPRPPVSPWLSWAVEPVSALKVLVIPLILYINWELLSPVLTEYIFPQFGLESPRISNPFASFFLLSNPVKSSPPEDLRYAKSYFDLLFIAYHIVFFSFVRQVITISLCRPLAKRFGIRKETKLDRFGEQGYAVVYFLIMEDHEATAHVLVPNRILLDWRVQALHIPSHILTSTTSFTDYPHWDMKPELKRYYLMQMSYWVQQLLVLVLGLEKPRKDYSELVAHHLVTIWLVGWSYLINLTVIGNAVYMSMDIPDTVLAFSKLLNYMRREKMKIVSFAIFTVVWTYFRHILNFYILWSVWYEYDLIPETSKRWMWEEGTYLVWWMKYQVFIPLLLLQLLNLFWYYLIMRILARALVSASEVDDSRSDDEGDGEDETDEKEKDD</sequence>
<evidence type="ECO:0000256" key="3">
    <source>
        <dbReference type="ARBA" id="ARBA00022679"/>
    </source>
</evidence>
<protein>
    <submittedName>
        <fullName evidence="13">Putative longevity assurance proteins LAG1 LAC1</fullName>
    </submittedName>
</protein>
<evidence type="ECO:0000256" key="10">
    <source>
        <dbReference type="SAM" id="MobiDB-lite"/>
    </source>
</evidence>
<dbReference type="InterPro" id="IPR016439">
    <property type="entry name" value="Lag1/Lac1-like"/>
</dbReference>
<evidence type="ECO:0000256" key="2">
    <source>
        <dbReference type="ARBA" id="ARBA00009808"/>
    </source>
</evidence>
<feature type="compositionally biased region" description="Acidic residues" evidence="10">
    <location>
        <begin position="443"/>
        <end position="455"/>
    </location>
</feature>
<dbReference type="PANTHER" id="PTHR12560">
    <property type="entry name" value="LONGEVITY ASSURANCE FACTOR 1 LAG1"/>
    <property type="match status" value="1"/>
</dbReference>
<name>A0A0W0FJZ1_MONRR</name>
<evidence type="ECO:0000256" key="7">
    <source>
        <dbReference type="ARBA" id="ARBA00023136"/>
    </source>
</evidence>
<evidence type="ECO:0000256" key="6">
    <source>
        <dbReference type="ARBA" id="ARBA00022989"/>
    </source>
</evidence>
<keyword evidence="6 11" id="KW-1133">Transmembrane helix</keyword>
<feature type="region of interest" description="Disordered" evidence="10">
    <location>
        <begin position="437"/>
        <end position="461"/>
    </location>
</feature>
<keyword evidence="4 9" id="KW-0812">Transmembrane</keyword>
<dbReference type="GO" id="GO:0005789">
    <property type="term" value="C:endoplasmic reticulum membrane"/>
    <property type="evidence" value="ECO:0007669"/>
    <property type="project" value="UniProtKB-SubCell"/>
</dbReference>
<keyword evidence="8" id="KW-0325">Glycoprotein</keyword>
<keyword evidence="7 9" id="KW-0472">Membrane</keyword>
<dbReference type="Pfam" id="PF03798">
    <property type="entry name" value="TRAM_LAG1_CLN8"/>
    <property type="match status" value="1"/>
</dbReference>
<feature type="transmembrane region" description="Helical" evidence="11">
    <location>
        <begin position="165"/>
        <end position="187"/>
    </location>
</feature>
<evidence type="ECO:0000256" key="8">
    <source>
        <dbReference type="ARBA" id="ARBA00023180"/>
    </source>
</evidence>
<keyword evidence="5" id="KW-0256">Endoplasmic reticulum</keyword>
<dbReference type="PANTHER" id="PTHR12560:SF11">
    <property type="entry name" value="CERAMIDE SYNTHASE LAC1-RELATED"/>
    <property type="match status" value="1"/>
</dbReference>
<dbReference type="GO" id="GO:0050291">
    <property type="term" value="F:sphingosine N-acyltransferase activity"/>
    <property type="evidence" value="ECO:0007669"/>
    <property type="project" value="InterPro"/>
</dbReference>
<dbReference type="AlphaFoldDB" id="A0A0W0FJZ1"/>
<dbReference type="Proteomes" id="UP000054988">
    <property type="component" value="Unassembled WGS sequence"/>
</dbReference>
<feature type="transmembrane region" description="Helical" evidence="11">
    <location>
        <begin position="398"/>
        <end position="424"/>
    </location>
</feature>
<organism evidence="13 14">
    <name type="scientific">Moniliophthora roreri</name>
    <name type="common">Frosty pod rot fungus</name>
    <name type="synonym">Monilia roreri</name>
    <dbReference type="NCBI Taxonomy" id="221103"/>
    <lineage>
        <taxon>Eukaryota</taxon>
        <taxon>Fungi</taxon>
        <taxon>Dikarya</taxon>
        <taxon>Basidiomycota</taxon>
        <taxon>Agaricomycotina</taxon>
        <taxon>Agaricomycetes</taxon>
        <taxon>Agaricomycetidae</taxon>
        <taxon>Agaricales</taxon>
        <taxon>Marasmiineae</taxon>
        <taxon>Marasmiaceae</taxon>
        <taxon>Moniliophthora</taxon>
    </lineage>
</organism>
<evidence type="ECO:0000313" key="14">
    <source>
        <dbReference type="Proteomes" id="UP000054988"/>
    </source>
</evidence>
<reference evidence="13 14" key="1">
    <citation type="submission" date="2015-12" db="EMBL/GenBank/DDBJ databases">
        <title>Draft genome sequence of Moniliophthora roreri, the causal agent of frosty pod rot of cacao.</title>
        <authorList>
            <person name="Aime M.C."/>
            <person name="Diaz-Valderrama J.R."/>
            <person name="Kijpornyongpan T."/>
            <person name="Phillips-Mora W."/>
        </authorList>
    </citation>
    <scope>NUCLEOTIDE SEQUENCE [LARGE SCALE GENOMIC DNA]</scope>
    <source>
        <strain evidence="13 14">MCA 2952</strain>
    </source>
</reference>
<feature type="transmembrane region" description="Helical" evidence="11">
    <location>
        <begin position="88"/>
        <end position="110"/>
    </location>
</feature>
<evidence type="ECO:0000313" key="13">
    <source>
        <dbReference type="EMBL" id="KTB36635.1"/>
    </source>
</evidence>
<dbReference type="GO" id="GO:0046513">
    <property type="term" value="P:ceramide biosynthetic process"/>
    <property type="evidence" value="ECO:0007669"/>
    <property type="project" value="InterPro"/>
</dbReference>
<feature type="transmembrane region" description="Helical" evidence="11">
    <location>
        <begin position="270"/>
        <end position="289"/>
    </location>
</feature>
<dbReference type="PROSITE" id="PS50922">
    <property type="entry name" value="TLC"/>
    <property type="match status" value="1"/>
</dbReference>
<comment type="subcellular location">
    <subcellularLocation>
        <location evidence="1">Endoplasmic reticulum membrane</location>
        <topology evidence="1">Multi-pass membrane protein</topology>
    </subcellularLocation>
</comment>
<evidence type="ECO:0000259" key="12">
    <source>
        <dbReference type="PROSITE" id="PS50922"/>
    </source>
</evidence>
<comment type="caution">
    <text evidence="13">The sequence shown here is derived from an EMBL/GenBank/DDBJ whole genome shotgun (WGS) entry which is preliminary data.</text>
</comment>
<dbReference type="InterPro" id="IPR006634">
    <property type="entry name" value="TLC-dom"/>
</dbReference>
<evidence type="ECO:0000256" key="9">
    <source>
        <dbReference type="PROSITE-ProRule" id="PRU00205"/>
    </source>
</evidence>
<keyword evidence="3" id="KW-0808">Transferase</keyword>
<feature type="domain" description="TLC" evidence="12">
    <location>
        <begin position="226"/>
        <end position="434"/>
    </location>
</feature>
<evidence type="ECO:0000256" key="4">
    <source>
        <dbReference type="ARBA" id="ARBA00022692"/>
    </source>
</evidence>
<feature type="transmembrane region" description="Helical" evidence="11">
    <location>
        <begin position="309"/>
        <end position="331"/>
    </location>
</feature>
<evidence type="ECO:0000256" key="1">
    <source>
        <dbReference type="ARBA" id="ARBA00004477"/>
    </source>
</evidence>
<proteinExistence type="inferred from homology"/>
<dbReference type="EMBL" id="LATX01001892">
    <property type="protein sequence ID" value="KTB36635.1"/>
    <property type="molecule type" value="Genomic_DNA"/>
</dbReference>
<dbReference type="SMART" id="SM00724">
    <property type="entry name" value="TLC"/>
    <property type="match status" value="1"/>
</dbReference>
<comment type="similarity">
    <text evidence="2">Belongs to the sphingosine N-acyltransferase family.</text>
</comment>
<feature type="compositionally biased region" description="Polar residues" evidence="10">
    <location>
        <begin position="63"/>
        <end position="77"/>
    </location>
</feature>
<accession>A0A0W0FJZ1</accession>